<feature type="domain" description="Neurotransmitter-gated ion-channel ligand-binding" evidence="6">
    <location>
        <begin position="4"/>
        <end position="125"/>
    </location>
</feature>
<reference evidence="7" key="1">
    <citation type="submission" date="2021-02" db="EMBL/GenBank/DDBJ databases">
        <authorList>
            <person name="Steward A R."/>
        </authorList>
    </citation>
    <scope>NUCLEOTIDE SEQUENCE</scope>
</reference>
<comment type="caution">
    <text evidence="7">The sequence shown here is derived from an EMBL/GenBank/DDBJ whole genome shotgun (WGS) entry which is preliminary data.</text>
</comment>
<dbReference type="SUPFAM" id="SSF63712">
    <property type="entry name" value="Nicotinic receptor ligand binding domain-like"/>
    <property type="match status" value="1"/>
</dbReference>
<name>A0A821STI6_9NEOP</name>
<dbReference type="OrthoDB" id="5975154at2759"/>
<evidence type="ECO:0000313" key="7">
    <source>
        <dbReference type="EMBL" id="CAF4861745.1"/>
    </source>
</evidence>
<dbReference type="Gene3D" id="1.20.58.390">
    <property type="entry name" value="Neurotransmitter-gated ion-channel transmembrane domain"/>
    <property type="match status" value="1"/>
</dbReference>
<dbReference type="Gene3D" id="2.70.170.10">
    <property type="entry name" value="Neurotransmitter-gated ion-channel ligand-binding domain"/>
    <property type="match status" value="1"/>
</dbReference>
<gene>
    <name evidence="7" type="ORF">PMACD_LOCUS7968</name>
</gene>
<evidence type="ECO:0000256" key="4">
    <source>
        <dbReference type="ARBA" id="ARBA00023136"/>
    </source>
</evidence>
<dbReference type="GO" id="GO:0016020">
    <property type="term" value="C:membrane"/>
    <property type="evidence" value="ECO:0007669"/>
    <property type="project" value="UniProtKB-SubCell"/>
</dbReference>
<accession>A0A821STI6</accession>
<dbReference type="AlphaFoldDB" id="A0A821STI6"/>
<organism evidence="7 8">
    <name type="scientific">Pieris macdunnoughi</name>
    <dbReference type="NCBI Taxonomy" id="345717"/>
    <lineage>
        <taxon>Eukaryota</taxon>
        <taxon>Metazoa</taxon>
        <taxon>Ecdysozoa</taxon>
        <taxon>Arthropoda</taxon>
        <taxon>Hexapoda</taxon>
        <taxon>Insecta</taxon>
        <taxon>Pterygota</taxon>
        <taxon>Neoptera</taxon>
        <taxon>Endopterygota</taxon>
        <taxon>Lepidoptera</taxon>
        <taxon>Glossata</taxon>
        <taxon>Ditrysia</taxon>
        <taxon>Papilionoidea</taxon>
        <taxon>Pieridae</taxon>
        <taxon>Pierinae</taxon>
        <taxon>Pieris</taxon>
    </lineage>
</organism>
<dbReference type="InterPro" id="IPR036719">
    <property type="entry name" value="Neuro-gated_channel_TM_sf"/>
</dbReference>
<dbReference type="Pfam" id="PF02931">
    <property type="entry name" value="Neur_chan_LBD"/>
    <property type="match status" value="1"/>
</dbReference>
<dbReference type="InterPro" id="IPR006202">
    <property type="entry name" value="Neur_chan_lig-bd"/>
</dbReference>
<feature type="transmembrane region" description="Helical" evidence="5">
    <location>
        <begin position="318"/>
        <end position="341"/>
    </location>
</feature>
<evidence type="ECO:0000256" key="5">
    <source>
        <dbReference type="SAM" id="Phobius"/>
    </source>
</evidence>
<dbReference type="CDD" id="cd18989">
    <property type="entry name" value="LGIC_ECD_cation"/>
    <property type="match status" value="1"/>
</dbReference>
<dbReference type="SUPFAM" id="SSF90112">
    <property type="entry name" value="Neurotransmitter-gated ion-channel transmembrane pore"/>
    <property type="match status" value="1"/>
</dbReference>
<keyword evidence="8" id="KW-1185">Reference proteome</keyword>
<keyword evidence="2 5" id="KW-0812">Transmembrane</keyword>
<evidence type="ECO:0000259" key="6">
    <source>
        <dbReference type="Pfam" id="PF02931"/>
    </source>
</evidence>
<sequence>MAPERRTNVTVSFFLNSFFFDRGEEIFSIYSLVYLKWNDPRIKWDPKDYGDINSLQVSTSSFWNPMGNFQNSKSAYEFDYIWTKTCDVFFSGHIKCNPSTVYETICISKLRDWPYDTQSCRFEFKYKGNTQLPRAVFMFGPGSGILMIGPEYGGTWHIVDYKQGDENEVLFFELTVERQAMGLGAMLTAPAITLMLLTISSMLLDIRGSTRLLLSCLSLLSHFIFLEVINYSMPQLNRETPTILIYIRTSLVLTVFTVMLSFILNNMSKSSKAPPAWISGINTWVQSTPITYVIQSSLPAETVSESLTKIHYNEWMDFINLVNNLVTVIVAILYLTFYVMYIPSPPSLV</sequence>
<dbReference type="GO" id="GO:0004888">
    <property type="term" value="F:transmembrane signaling receptor activity"/>
    <property type="evidence" value="ECO:0007669"/>
    <property type="project" value="InterPro"/>
</dbReference>
<feature type="transmembrane region" description="Helical" evidence="5">
    <location>
        <begin position="180"/>
        <end position="200"/>
    </location>
</feature>
<feature type="transmembrane region" description="Helical" evidence="5">
    <location>
        <begin position="212"/>
        <end position="231"/>
    </location>
</feature>
<dbReference type="GO" id="GO:0005230">
    <property type="term" value="F:extracellular ligand-gated monoatomic ion channel activity"/>
    <property type="evidence" value="ECO:0007669"/>
    <property type="project" value="InterPro"/>
</dbReference>
<evidence type="ECO:0000256" key="1">
    <source>
        <dbReference type="ARBA" id="ARBA00004141"/>
    </source>
</evidence>
<evidence type="ECO:0000313" key="8">
    <source>
        <dbReference type="Proteomes" id="UP000663880"/>
    </source>
</evidence>
<evidence type="ECO:0000256" key="3">
    <source>
        <dbReference type="ARBA" id="ARBA00022989"/>
    </source>
</evidence>
<dbReference type="EMBL" id="CAJOBZ010000020">
    <property type="protein sequence ID" value="CAF4861745.1"/>
    <property type="molecule type" value="Genomic_DNA"/>
</dbReference>
<evidence type="ECO:0000256" key="2">
    <source>
        <dbReference type="ARBA" id="ARBA00022692"/>
    </source>
</evidence>
<dbReference type="Proteomes" id="UP000663880">
    <property type="component" value="Unassembled WGS sequence"/>
</dbReference>
<dbReference type="InterPro" id="IPR036734">
    <property type="entry name" value="Neur_chan_lig-bd_sf"/>
</dbReference>
<dbReference type="PANTHER" id="PTHR18945">
    <property type="entry name" value="NEUROTRANSMITTER GATED ION CHANNEL"/>
    <property type="match status" value="1"/>
</dbReference>
<comment type="subcellular location">
    <subcellularLocation>
        <location evidence="1">Membrane</location>
        <topology evidence="1">Multi-pass membrane protein</topology>
    </subcellularLocation>
</comment>
<feature type="transmembrane region" description="Helical" evidence="5">
    <location>
        <begin position="243"/>
        <end position="264"/>
    </location>
</feature>
<keyword evidence="4 5" id="KW-0472">Membrane</keyword>
<protein>
    <recommendedName>
        <fullName evidence="6">Neurotransmitter-gated ion-channel ligand-binding domain-containing protein</fullName>
    </recommendedName>
</protein>
<keyword evidence="3 5" id="KW-1133">Transmembrane helix</keyword>
<dbReference type="InterPro" id="IPR006201">
    <property type="entry name" value="Neur_channel"/>
</dbReference>
<dbReference type="InterPro" id="IPR038050">
    <property type="entry name" value="Neuro_actylchol_rec"/>
</dbReference>
<proteinExistence type="predicted"/>